<organism evidence="1 2">
    <name type="scientific">Paraburkholderia hospita</name>
    <dbReference type="NCBI Taxonomy" id="169430"/>
    <lineage>
        <taxon>Bacteria</taxon>
        <taxon>Pseudomonadati</taxon>
        <taxon>Pseudomonadota</taxon>
        <taxon>Betaproteobacteria</taxon>
        <taxon>Burkholderiales</taxon>
        <taxon>Burkholderiaceae</taxon>
        <taxon>Paraburkholderia</taxon>
    </lineage>
</organism>
<accession>A0ABN0FDE4</accession>
<keyword evidence="2" id="KW-1185">Reference proteome</keyword>
<name>A0ABN0FDE4_9BURK</name>
<dbReference type="EMBL" id="AKAU01000186">
    <property type="protein sequence ID" value="EIM96671.1"/>
    <property type="molecule type" value="Genomic_DNA"/>
</dbReference>
<reference evidence="1 2" key="1">
    <citation type="journal article" date="2012" name="J. Bacteriol.">
        <title>Draft Genome Sequence of the Soil Bacterium Burkholderia terrae Strain BS001, Which Interacts with Fungal Surface Structures.</title>
        <authorList>
            <person name="Nazir R."/>
            <person name="Hansen M.A."/>
            <person name="Sorensen S."/>
            <person name="van Elsas J.D."/>
        </authorList>
    </citation>
    <scope>NUCLEOTIDE SEQUENCE [LARGE SCALE GENOMIC DNA]</scope>
    <source>
        <strain evidence="1 2">BS001</strain>
    </source>
</reference>
<gene>
    <name evidence="1" type="ORF">WQE_33121</name>
</gene>
<evidence type="ECO:0000313" key="2">
    <source>
        <dbReference type="Proteomes" id="UP000004980"/>
    </source>
</evidence>
<proteinExistence type="predicted"/>
<evidence type="ECO:0000313" key="1">
    <source>
        <dbReference type="EMBL" id="EIM96671.1"/>
    </source>
</evidence>
<protein>
    <submittedName>
        <fullName evidence="1">Uncharacterized protein</fullName>
    </submittedName>
</protein>
<sequence length="65" mass="7290">MLNELLAVITNFYGRQLHDTNAELAPRLRCTYTLARHGSDLNHWQPSAAAVRCTPQLPVNVRAFG</sequence>
<comment type="caution">
    <text evidence="1">The sequence shown here is derived from an EMBL/GenBank/DDBJ whole genome shotgun (WGS) entry which is preliminary data.</text>
</comment>
<dbReference type="Proteomes" id="UP000004980">
    <property type="component" value="Unassembled WGS sequence"/>
</dbReference>